<dbReference type="InterPro" id="IPR003607">
    <property type="entry name" value="HD/PDEase_dom"/>
</dbReference>
<dbReference type="Pfam" id="PF19276">
    <property type="entry name" value="HD_assoc_2"/>
    <property type="match status" value="1"/>
</dbReference>
<protein>
    <recommendedName>
        <fullName evidence="1">HD domain-containing protein</fullName>
    </recommendedName>
</protein>
<dbReference type="SMART" id="SM00471">
    <property type="entry name" value="HDc"/>
    <property type="match status" value="1"/>
</dbReference>
<dbReference type="PROSITE" id="PS51831">
    <property type="entry name" value="HD"/>
    <property type="match status" value="1"/>
</dbReference>
<dbReference type="Proteomes" id="UP000178444">
    <property type="component" value="Unassembled WGS sequence"/>
</dbReference>
<proteinExistence type="predicted"/>
<dbReference type="Pfam" id="PF01966">
    <property type="entry name" value="HD"/>
    <property type="match status" value="1"/>
</dbReference>
<organism evidence="2 3">
    <name type="scientific">Candidatus Yanofskybacteria bacterium RIFCSPLOWO2_01_FULL_49_17</name>
    <dbReference type="NCBI Taxonomy" id="1802700"/>
    <lineage>
        <taxon>Bacteria</taxon>
        <taxon>Candidatus Yanofskyibacteriota</taxon>
    </lineage>
</organism>
<dbReference type="CDD" id="cd00077">
    <property type="entry name" value="HDc"/>
    <property type="match status" value="1"/>
</dbReference>
<dbReference type="InterPro" id="IPR006674">
    <property type="entry name" value="HD_domain"/>
</dbReference>
<feature type="domain" description="HD" evidence="1">
    <location>
        <begin position="54"/>
        <end position="171"/>
    </location>
</feature>
<gene>
    <name evidence="2" type="ORF">A2941_01705</name>
</gene>
<accession>A0A1F8GQI5</accession>
<dbReference type="EMBL" id="MGKO01000008">
    <property type="protein sequence ID" value="OGN27682.1"/>
    <property type="molecule type" value="Genomic_DNA"/>
</dbReference>
<dbReference type="InterPro" id="IPR045509">
    <property type="entry name" value="HD_assoc_2"/>
</dbReference>
<evidence type="ECO:0000313" key="2">
    <source>
        <dbReference type="EMBL" id="OGN27682.1"/>
    </source>
</evidence>
<sequence>MASHYKKYIRIPPGESVDIRPILPIVHHPLFQRLLHVYQLSTTFFVFPGATHTRFEHALGVYSKSKRLAARLAEEGLLTAQEAWNVALFALLHDIGHGPFSHLIEGLTPYDHDQNGERVISELNEAIKGSGGDPKLIKQLFDRSNPLYRIVMDKNLGTDKLDYLERDIYHTGFGQHPDVETIMDYLSYMKGELVIDKKNIEAAKQIQRLYLYMYKEVYLHKSSLISSRFLQKIIALWLSLRRIEPADLWSMTDAELISQLYTDTDPRLRFLYQCYRRRKLPSTGVVFRIDRKQFKERVAGKKIKVIGEKAEFFKKMSEHSSPQELEHIEQQVAKLLKVPAHTVLVVPTPAVWRFAPEDIAYNDDNNIYSLKDTQPEYFETLKEDLEEYLSVRVCVIGNRALLYDSADKVHALIKRIIASVTRKKRVSKNLSLAV</sequence>
<dbReference type="SUPFAM" id="SSF109604">
    <property type="entry name" value="HD-domain/PDEase-like"/>
    <property type="match status" value="1"/>
</dbReference>
<dbReference type="AlphaFoldDB" id="A0A1F8GQI5"/>
<name>A0A1F8GQI5_9BACT</name>
<dbReference type="Gene3D" id="1.10.3210.10">
    <property type="entry name" value="Hypothetical protein af1432"/>
    <property type="match status" value="1"/>
</dbReference>
<dbReference type="GO" id="GO:0006203">
    <property type="term" value="P:dGTP catabolic process"/>
    <property type="evidence" value="ECO:0007669"/>
    <property type="project" value="TreeGrafter"/>
</dbReference>
<evidence type="ECO:0000259" key="1">
    <source>
        <dbReference type="PROSITE" id="PS51831"/>
    </source>
</evidence>
<dbReference type="PANTHER" id="PTHR11373:SF4">
    <property type="entry name" value="DEOXYNUCLEOSIDE TRIPHOSPHATE TRIPHOSPHOHYDROLASE SAMHD1"/>
    <property type="match status" value="1"/>
</dbReference>
<dbReference type="GO" id="GO:0008832">
    <property type="term" value="F:dGTPase activity"/>
    <property type="evidence" value="ECO:0007669"/>
    <property type="project" value="TreeGrafter"/>
</dbReference>
<reference evidence="2 3" key="1">
    <citation type="journal article" date="2016" name="Nat. Commun.">
        <title>Thousands of microbial genomes shed light on interconnected biogeochemical processes in an aquifer system.</title>
        <authorList>
            <person name="Anantharaman K."/>
            <person name="Brown C.T."/>
            <person name="Hug L.A."/>
            <person name="Sharon I."/>
            <person name="Castelle C.J."/>
            <person name="Probst A.J."/>
            <person name="Thomas B.C."/>
            <person name="Singh A."/>
            <person name="Wilkins M.J."/>
            <person name="Karaoz U."/>
            <person name="Brodie E.L."/>
            <person name="Williams K.H."/>
            <person name="Hubbard S.S."/>
            <person name="Banfield J.F."/>
        </authorList>
    </citation>
    <scope>NUCLEOTIDE SEQUENCE [LARGE SCALE GENOMIC DNA]</scope>
</reference>
<evidence type="ECO:0000313" key="3">
    <source>
        <dbReference type="Proteomes" id="UP000178444"/>
    </source>
</evidence>
<comment type="caution">
    <text evidence="2">The sequence shown here is derived from an EMBL/GenBank/DDBJ whole genome shotgun (WGS) entry which is preliminary data.</text>
</comment>
<dbReference type="PANTHER" id="PTHR11373">
    <property type="entry name" value="DEOXYNUCLEOSIDE TRIPHOSPHATE TRIPHOSPHOHYDROLASE"/>
    <property type="match status" value="1"/>
</dbReference>
<dbReference type="InterPro" id="IPR050135">
    <property type="entry name" value="dGTPase-like"/>
</dbReference>